<evidence type="ECO:0000259" key="4">
    <source>
        <dbReference type="PROSITE" id="PS50097"/>
    </source>
</evidence>
<evidence type="ECO:0000256" key="3">
    <source>
        <dbReference type="ARBA" id="ARBA00023043"/>
    </source>
</evidence>
<accession>A0A2J7ZLK6</accession>
<dbReference type="CDD" id="cd18186">
    <property type="entry name" value="BTB_POZ_ZBTB_KLHL-like"/>
    <property type="match status" value="1"/>
</dbReference>
<dbReference type="SUPFAM" id="SSF54695">
    <property type="entry name" value="POZ domain"/>
    <property type="match status" value="1"/>
</dbReference>
<comment type="pathway">
    <text evidence="1">Protein modification; protein ubiquitination.</text>
</comment>
<dbReference type="InterPro" id="IPR000210">
    <property type="entry name" value="BTB/POZ_dom"/>
</dbReference>
<comment type="caution">
    <text evidence="5">The sequence shown here is derived from an EMBL/GenBank/DDBJ whole genome shotgun (WGS) entry which is preliminary data.</text>
</comment>
<dbReference type="PANTHER" id="PTHR46231:SF1">
    <property type="entry name" value="ANKYRIN REPEAT AND BTB_POZ DOMAIN-CONTAINING PROTEIN 1"/>
    <property type="match status" value="1"/>
</dbReference>
<dbReference type="InterPro" id="IPR011042">
    <property type="entry name" value="6-blade_b-propeller_TolB-like"/>
</dbReference>
<dbReference type="InterPro" id="IPR011333">
    <property type="entry name" value="SKP1/BTB/POZ_sf"/>
</dbReference>
<dbReference type="AlphaFoldDB" id="A0A2J7ZLK6"/>
<dbReference type="GO" id="GO:0005737">
    <property type="term" value="C:cytoplasm"/>
    <property type="evidence" value="ECO:0007669"/>
    <property type="project" value="TreeGrafter"/>
</dbReference>
<proteinExistence type="predicted"/>
<keyword evidence="6" id="KW-1185">Reference proteome</keyword>
<sequence>MDFAWGQIKLDDSTKELKTVTLHGQHGISVGPIVMVMQRSPDGILDEYLRPGEELGLYATAYDPRQGCVWLCDAQLKRLDDNGNEVAPVAGRGVVQPGALLATDTFVPRGAVPGEAGVLYLTTQAGGLIKLYLPVPGLRGAATPVAVLASGVVAAAFDHGTQQLFVASRTAVFRVSGSERTLLAGSEPSGGAAAVRLPARDGQGVFVSFTCIEAMVVDAEGCLYVADAPYDGMGARDVALRRVSPDGAVSTVLRDAVRCSSSTDLTAPTGPTGALQMALLPHGWLAMFGRGYCSLQLFQLGLRPSAPGCAAAAAAAASTVPLHAARRGGLADDLGALIPSQQQHGPSATSDVTVRVGGTDFPAHRTILSARCPYFERHFASRLGEASRGPIVELPDADPATFRHIWSYIYTGDAGRWTDLDTAQRVAELADRLMMRGLCEEALRRMVAGLEPGTLVPMLVWAERMEGSMGFCGLLCDLEAWYLQHEPQVLEVAGAKEALRARRSLVGRLMSAGSDAMMEVVMEELNAEREADLEEERFLADLEQEGVPEWSDGGRERWAECMAELEANGFAEEVGPEVWAGLNAGLSGCAAAVELSEPAAKRART</sequence>
<evidence type="ECO:0000256" key="1">
    <source>
        <dbReference type="ARBA" id="ARBA00004906"/>
    </source>
</evidence>
<name>A0A2J7ZLK6_9CHLO</name>
<dbReference type="GO" id="GO:0000151">
    <property type="term" value="C:ubiquitin ligase complex"/>
    <property type="evidence" value="ECO:0007669"/>
    <property type="project" value="TreeGrafter"/>
</dbReference>
<reference evidence="5 6" key="1">
    <citation type="journal article" date="2017" name="Mol. Biol. Evol.">
        <title>The 4-celled Tetrabaena socialis nuclear genome reveals the essential components for genetic control of cell number at the origin of multicellularity in the volvocine lineage.</title>
        <authorList>
            <person name="Featherston J."/>
            <person name="Arakaki Y."/>
            <person name="Hanschen E.R."/>
            <person name="Ferris P.J."/>
            <person name="Michod R.E."/>
            <person name="Olson B.J.S.C."/>
            <person name="Nozaki H."/>
            <person name="Durand P.M."/>
        </authorList>
    </citation>
    <scope>NUCLEOTIDE SEQUENCE [LARGE SCALE GENOMIC DNA]</scope>
    <source>
        <strain evidence="5 6">NIES-571</strain>
    </source>
</reference>
<dbReference type="SUPFAM" id="SSF101898">
    <property type="entry name" value="NHL repeat"/>
    <property type="match status" value="1"/>
</dbReference>
<evidence type="ECO:0000313" key="6">
    <source>
        <dbReference type="Proteomes" id="UP000236333"/>
    </source>
</evidence>
<feature type="domain" description="BTB" evidence="4">
    <location>
        <begin position="350"/>
        <end position="413"/>
    </location>
</feature>
<evidence type="ECO:0000313" key="5">
    <source>
        <dbReference type="EMBL" id="PNH01151.1"/>
    </source>
</evidence>
<protein>
    <submittedName>
        <fullName evidence="5">Speckle-type POZ protein-like B</fullName>
    </submittedName>
</protein>
<dbReference type="SMART" id="SM00225">
    <property type="entry name" value="BTB"/>
    <property type="match status" value="1"/>
</dbReference>
<keyword evidence="2" id="KW-0677">Repeat</keyword>
<dbReference type="InterPro" id="IPR044515">
    <property type="entry name" value="ABTB1"/>
</dbReference>
<dbReference type="Gene3D" id="3.30.710.10">
    <property type="entry name" value="Potassium Channel Kv1.1, Chain A"/>
    <property type="match status" value="1"/>
</dbReference>
<evidence type="ECO:0000256" key="2">
    <source>
        <dbReference type="ARBA" id="ARBA00022737"/>
    </source>
</evidence>
<organism evidence="5 6">
    <name type="scientific">Tetrabaena socialis</name>
    <dbReference type="NCBI Taxonomy" id="47790"/>
    <lineage>
        <taxon>Eukaryota</taxon>
        <taxon>Viridiplantae</taxon>
        <taxon>Chlorophyta</taxon>
        <taxon>core chlorophytes</taxon>
        <taxon>Chlorophyceae</taxon>
        <taxon>CS clade</taxon>
        <taxon>Chlamydomonadales</taxon>
        <taxon>Tetrabaenaceae</taxon>
        <taxon>Tetrabaena</taxon>
    </lineage>
</organism>
<gene>
    <name evidence="5" type="ORF">TSOC_012974</name>
</gene>
<dbReference type="OrthoDB" id="1878800at2759"/>
<dbReference type="Proteomes" id="UP000236333">
    <property type="component" value="Unassembled WGS sequence"/>
</dbReference>
<dbReference type="EMBL" id="PGGS01000999">
    <property type="protein sequence ID" value="PNH01151.1"/>
    <property type="molecule type" value="Genomic_DNA"/>
</dbReference>
<dbReference type="Pfam" id="PF00651">
    <property type="entry name" value="BTB"/>
    <property type="match status" value="1"/>
</dbReference>
<dbReference type="Gene3D" id="2.120.10.30">
    <property type="entry name" value="TolB, C-terminal domain"/>
    <property type="match status" value="1"/>
</dbReference>
<dbReference type="PANTHER" id="PTHR46231">
    <property type="entry name" value="ANKYRIN REPEAT AND BTB/POZ DOMAIN-CONTAINING PROTEIN 1"/>
    <property type="match status" value="1"/>
</dbReference>
<dbReference type="PROSITE" id="PS50097">
    <property type="entry name" value="BTB"/>
    <property type="match status" value="1"/>
</dbReference>
<keyword evidence="3" id="KW-0040">ANK repeat</keyword>